<feature type="compositionally biased region" description="Low complexity" evidence="2">
    <location>
        <begin position="325"/>
        <end position="337"/>
    </location>
</feature>
<evidence type="ECO:0000313" key="6">
    <source>
        <dbReference type="Proteomes" id="UP000886595"/>
    </source>
</evidence>
<comment type="caution">
    <text evidence="5">The sequence shown here is derived from an EMBL/GenBank/DDBJ whole genome shotgun (WGS) entry which is preliminary data.</text>
</comment>
<evidence type="ECO:0000256" key="1">
    <source>
        <dbReference type="PROSITE-ProRule" id="PRU00023"/>
    </source>
</evidence>
<gene>
    <name evidence="5" type="ORF">Bca52824_005047</name>
</gene>
<feature type="transmembrane region" description="Helical" evidence="3">
    <location>
        <begin position="786"/>
        <end position="811"/>
    </location>
</feature>
<dbReference type="Pfam" id="PF13962">
    <property type="entry name" value="PGG"/>
    <property type="match status" value="2"/>
</dbReference>
<feature type="domain" description="PGG" evidence="4">
    <location>
        <begin position="599"/>
        <end position="637"/>
    </location>
</feature>
<accession>A0A8X8BH80</accession>
<dbReference type="Pfam" id="PF12796">
    <property type="entry name" value="Ank_2"/>
    <property type="match status" value="3"/>
</dbReference>
<dbReference type="EMBL" id="JAAMPC010000001">
    <property type="protein sequence ID" value="KAG2333867.1"/>
    <property type="molecule type" value="Genomic_DNA"/>
</dbReference>
<sequence length="847" mass="92845">MAQRSLQAAAKSGNIDLLYELIHEDPYVLDKIDNVPFIDTPLHVAALAGTTEFAMEMMHLQPSFARKLNADGLSPLHLAIDHGHFWLVLELVKVDPSLVRLKGRQGMTPLLLAVSKKKIDLISEFFLVCPKSIVDANVNGENALHIAVKNNEPREGLIVLKVLMGWILRLCQKDAERTETRVINCRDKDGNTPLHFAAYENNHQAMRLMLKSSNVNVNIENKNGLTVLDVAALLRREGNRGGVERMVKKHGGKRSSSLIKIRTTSDILGSKLTWCESRRTRSIRSYSWMTEERRNALLVVATLMITATYQTVLQPPGGVSDNGESSKATSNGTTSNATTTGSVIMDDEYFAVLWMWNSVGFILATALTLRLLSLGKESAFWYYPLFMPLFLAYYAAGEVISPNVETLLIGDMGMTPLLLAVSKKKIDLISEFFLVCPKSIVDANVNGENALHIAVKNNEPREGLIVLKVLMGWILRLCQKDAERTETRVINCRNKDGNTPLQLAAYHNNHQAMKLMLKSSNVNVNIENKNGLTVLDVAVLLRREGSRWGRVERMVKWHGGKRSASLVKIKTTSDILSSKLTWCESRRTKSIRSYSWISEERRNALLVVATLIITATYQTVLQPPGGVSDGGTTSNATTSSNGTTSNATTSSNGTTSNATTSSNGTTSNATTSSNGTTSNATTSSNGTTSNATTSSNGTTSNATTSSNGTTSNGATSGEKAGSVIMDDEYFAVLWMCNTAGFFLATTLTLRLLSLGQESMFWYYPLFIPLALAYIVAGEVISPNDVMFFLGNVGWCFLLLIWAGVVCFWEWLQSKRAKARGPKSGLVWEGFTTLDQARGVTPKGYVIK</sequence>
<protein>
    <recommendedName>
        <fullName evidence="4">PGG domain-containing protein</fullName>
    </recommendedName>
</protein>
<proteinExistence type="predicted"/>
<name>A0A8X8BH80_BRACI</name>
<dbReference type="PROSITE" id="PS50297">
    <property type="entry name" value="ANK_REP_REGION"/>
    <property type="match status" value="1"/>
</dbReference>
<dbReference type="AlphaFoldDB" id="A0A8X8BH80"/>
<dbReference type="PANTHER" id="PTHR24128:SF87">
    <property type="entry name" value="ANKYRIN REPEAT FAMILY PROTEIN"/>
    <property type="match status" value="1"/>
</dbReference>
<evidence type="ECO:0000256" key="2">
    <source>
        <dbReference type="SAM" id="MobiDB-lite"/>
    </source>
</evidence>
<evidence type="ECO:0000259" key="4">
    <source>
        <dbReference type="Pfam" id="PF13962"/>
    </source>
</evidence>
<dbReference type="InterPro" id="IPR036770">
    <property type="entry name" value="Ankyrin_rpt-contain_sf"/>
</dbReference>
<feature type="region of interest" description="Disordered" evidence="2">
    <location>
        <begin position="316"/>
        <end position="337"/>
    </location>
</feature>
<feature type="transmembrane region" description="Helical" evidence="3">
    <location>
        <begin position="379"/>
        <end position="396"/>
    </location>
</feature>
<dbReference type="PANTHER" id="PTHR24128">
    <property type="entry name" value="HOMEOBOX PROTEIN WARIAI"/>
    <property type="match status" value="1"/>
</dbReference>
<dbReference type="Gene3D" id="1.25.40.20">
    <property type="entry name" value="Ankyrin repeat-containing domain"/>
    <property type="match status" value="2"/>
</dbReference>
<dbReference type="PROSITE" id="PS50088">
    <property type="entry name" value="ANK_REPEAT"/>
    <property type="match status" value="2"/>
</dbReference>
<dbReference type="InterPro" id="IPR026961">
    <property type="entry name" value="PGG_dom"/>
</dbReference>
<feature type="region of interest" description="Disordered" evidence="2">
    <location>
        <begin position="621"/>
        <end position="717"/>
    </location>
</feature>
<feature type="domain" description="PGG" evidence="4">
    <location>
        <begin position="291"/>
        <end position="374"/>
    </location>
</feature>
<keyword evidence="3" id="KW-0812">Transmembrane</keyword>
<dbReference type="Proteomes" id="UP000886595">
    <property type="component" value="Unassembled WGS sequence"/>
</dbReference>
<reference evidence="5 6" key="1">
    <citation type="submission" date="2020-02" db="EMBL/GenBank/DDBJ databases">
        <authorList>
            <person name="Ma Q."/>
            <person name="Huang Y."/>
            <person name="Song X."/>
            <person name="Pei D."/>
        </authorList>
    </citation>
    <scope>NUCLEOTIDE SEQUENCE [LARGE SCALE GENOMIC DNA]</scope>
    <source>
        <strain evidence="5">Sxm20200214</strain>
        <tissue evidence="5">Leaf</tissue>
    </source>
</reference>
<keyword evidence="3" id="KW-1133">Transmembrane helix</keyword>
<dbReference type="OrthoDB" id="7729168at2759"/>
<feature type="transmembrane region" description="Helical" evidence="3">
    <location>
        <begin position="729"/>
        <end position="749"/>
    </location>
</feature>
<keyword evidence="6" id="KW-1185">Reference proteome</keyword>
<feature type="repeat" description="ANK" evidence="1">
    <location>
        <begin position="496"/>
        <end position="529"/>
    </location>
</feature>
<keyword evidence="3" id="KW-0472">Membrane</keyword>
<feature type="transmembrane region" description="Helical" evidence="3">
    <location>
        <begin position="295"/>
        <end position="312"/>
    </location>
</feature>
<evidence type="ECO:0000313" key="5">
    <source>
        <dbReference type="EMBL" id="KAG2333867.1"/>
    </source>
</evidence>
<dbReference type="InterPro" id="IPR002110">
    <property type="entry name" value="Ankyrin_rpt"/>
</dbReference>
<evidence type="ECO:0000256" key="3">
    <source>
        <dbReference type="SAM" id="Phobius"/>
    </source>
</evidence>
<feature type="repeat" description="ANK" evidence="1">
    <location>
        <begin position="189"/>
        <end position="222"/>
    </location>
</feature>
<feature type="transmembrane region" description="Helical" evidence="3">
    <location>
        <begin position="761"/>
        <end position="780"/>
    </location>
</feature>
<dbReference type="SUPFAM" id="SSF48403">
    <property type="entry name" value="Ankyrin repeat"/>
    <property type="match status" value="2"/>
</dbReference>
<organism evidence="5 6">
    <name type="scientific">Brassica carinata</name>
    <name type="common">Ethiopian mustard</name>
    <name type="synonym">Abyssinian cabbage</name>
    <dbReference type="NCBI Taxonomy" id="52824"/>
    <lineage>
        <taxon>Eukaryota</taxon>
        <taxon>Viridiplantae</taxon>
        <taxon>Streptophyta</taxon>
        <taxon>Embryophyta</taxon>
        <taxon>Tracheophyta</taxon>
        <taxon>Spermatophyta</taxon>
        <taxon>Magnoliopsida</taxon>
        <taxon>eudicotyledons</taxon>
        <taxon>Gunneridae</taxon>
        <taxon>Pentapetalae</taxon>
        <taxon>rosids</taxon>
        <taxon>malvids</taxon>
        <taxon>Brassicales</taxon>
        <taxon>Brassicaceae</taxon>
        <taxon>Brassiceae</taxon>
        <taxon>Brassica</taxon>
    </lineage>
</organism>
<feature type="transmembrane region" description="Helical" evidence="3">
    <location>
        <begin position="349"/>
        <end position="372"/>
    </location>
</feature>
<feature type="compositionally biased region" description="Low complexity" evidence="2">
    <location>
        <begin position="630"/>
        <end position="717"/>
    </location>
</feature>
<dbReference type="SMART" id="SM00248">
    <property type="entry name" value="ANK"/>
    <property type="match status" value="10"/>
</dbReference>
<keyword evidence="1" id="KW-0040">ANK repeat</keyword>